<dbReference type="EMBL" id="JALNTZ010002795">
    <property type="protein sequence ID" value="KAJ3616833.1"/>
    <property type="molecule type" value="Genomic_DNA"/>
</dbReference>
<dbReference type="Gene3D" id="3.40.50.300">
    <property type="entry name" value="P-loop containing nucleotide triphosphate hydrolases"/>
    <property type="match status" value="1"/>
</dbReference>
<evidence type="ECO:0000313" key="8">
    <source>
        <dbReference type="EMBL" id="KAJ3616833.1"/>
    </source>
</evidence>
<reference evidence="8" key="1">
    <citation type="journal article" date="2023" name="G3 (Bethesda)">
        <title>Whole genome assemblies of Zophobas morio and Tenebrio molitor.</title>
        <authorList>
            <person name="Kaur S."/>
            <person name="Stinson S.A."/>
            <person name="diCenzo G.C."/>
        </authorList>
    </citation>
    <scope>NUCLEOTIDE SEQUENCE</scope>
    <source>
        <strain evidence="8">QUZm001</strain>
    </source>
</reference>
<dbReference type="InterPro" id="IPR003439">
    <property type="entry name" value="ABC_transporter-like_ATP-bd"/>
</dbReference>
<dbReference type="PANTHER" id="PTHR43394:SF7">
    <property type="entry name" value="ABC TRANSPORTER B FAMILY MEMBER 28"/>
    <property type="match status" value="1"/>
</dbReference>
<dbReference type="GO" id="GO:0090374">
    <property type="term" value="P:oligopeptide export from mitochondrion"/>
    <property type="evidence" value="ECO:0007669"/>
    <property type="project" value="TreeGrafter"/>
</dbReference>
<dbReference type="InterPro" id="IPR039421">
    <property type="entry name" value="Type_1_exporter"/>
</dbReference>
<dbReference type="Pfam" id="PF00005">
    <property type="entry name" value="ABC_tran"/>
    <property type="match status" value="1"/>
</dbReference>
<evidence type="ECO:0000256" key="5">
    <source>
        <dbReference type="ARBA" id="ARBA00022989"/>
    </source>
</evidence>
<evidence type="ECO:0000256" key="6">
    <source>
        <dbReference type="ARBA" id="ARBA00023136"/>
    </source>
</evidence>
<organism evidence="8 9">
    <name type="scientific">Zophobas morio</name>
    <dbReference type="NCBI Taxonomy" id="2755281"/>
    <lineage>
        <taxon>Eukaryota</taxon>
        <taxon>Metazoa</taxon>
        <taxon>Ecdysozoa</taxon>
        <taxon>Arthropoda</taxon>
        <taxon>Hexapoda</taxon>
        <taxon>Insecta</taxon>
        <taxon>Pterygota</taxon>
        <taxon>Neoptera</taxon>
        <taxon>Endopterygota</taxon>
        <taxon>Coleoptera</taxon>
        <taxon>Polyphaga</taxon>
        <taxon>Cucujiformia</taxon>
        <taxon>Tenebrionidae</taxon>
        <taxon>Zophobas</taxon>
    </lineage>
</organism>
<sequence length="274" mass="30475">CKAPFLNSKGAERSEHLRLLREDPGAGWRCRPASVSLLCLHSLLYKRAAVGKARWWDYSSDSTARKRAKSSWTVSSTSLATLRAGKIVTWSLEINIEDYNLKWLRSMIGIVSQEPELFQKSVRENIAYGFSKLDTTVVTDEQIVKAAKKANAHDFIMKLPEGYDTNVGERGSLLSGGQRQRVAIARALVRDPKILLLDEATSALDSESERIVQEALDQAREGRTTIVVAHRLTTIEPADKICVIANGKVAESGKHGELKRLKGIYAKMVEAQNR</sequence>
<name>A0AA38HH38_9CUCU</name>
<gene>
    <name evidence="8" type="ORF">Zmor_009001</name>
</gene>
<dbReference type="PROSITE" id="PS50893">
    <property type="entry name" value="ABC_TRANSPORTER_2"/>
    <property type="match status" value="1"/>
</dbReference>
<comment type="caution">
    <text evidence="8">The sequence shown here is derived from an EMBL/GenBank/DDBJ whole genome shotgun (WGS) entry which is preliminary data.</text>
</comment>
<dbReference type="AlphaFoldDB" id="A0AA38HH38"/>
<keyword evidence="2" id="KW-0812">Transmembrane</keyword>
<dbReference type="GO" id="GO:0015421">
    <property type="term" value="F:ABC-type oligopeptide transporter activity"/>
    <property type="evidence" value="ECO:0007669"/>
    <property type="project" value="TreeGrafter"/>
</dbReference>
<evidence type="ECO:0000256" key="2">
    <source>
        <dbReference type="ARBA" id="ARBA00022692"/>
    </source>
</evidence>
<comment type="subcellular location">
    <subcellularLocation>
        <location evidence="1">Membrane</location>
        <topology evidence="1">Multi-pass membrane protein</topology>
    </subcellularLocation>
</comment>
<evidence type="ECO:0000256" key="1">
    <source>
        <dbReference type="ARBA" id="ARBA00004141"/>
    </source>
</evidence>
<dbReference type="GO" id="GO:0005743">
    <property type="term" value="C:mitochondrial inner membrane"/>
    <property type="evidence" value="ECO:0007669"/>
    <property type="project" value="TreeGrafter"/>
</dbReference>
<dbReference type="Proteomes" id="UP001168821">
    <property type="component" value="Unassembled WGS sequence"/>
</dbReference>
<feature type="non-terminal residue" evidence="8">
    <location>
        <position position="1"/>
    </location>
</feature>
<keyword evidence="4" id="KW-0067">ATP-binding</keyword>
<dbReference type="GO" id="GO:0016887">
    <property type="term" value="F:ATP hydrolysis activity"/>
    <property type="evidence" value="ECO:0007669"/>
    <property type="project" value="InterPro"/>
</dbReference>
<evidence type="ECO:0000259" key="7">
    <source>
        <dbReference type="PROSITE" id="PS50893"/>
    </source>
</evidence>
<dbReference type="GO" id="GO:0005524">
    <property type="term" value="F:ATP binding"/>
    <property type="evidence" value="ECO:0007669"/>
    <property type="project" value="UniProtKB-KW"/>
</dbReference>
<evidence type="ECO:0000313" key="9">
    <source>
        <dbReference type="Proteomes" id="UP001168821"/>
    </source>
</evidence>
<keyword evidence="6" id="KW-0472">Membrane</keyword>
<keyword evidence="9" id="KW-1185">Reference proteome</keyword>
<evidence type="ECO:0000256" key="3">
    <source>
        <dbReference type="ARBA" id="ARBA00022741"/>
    </source>
</evidence>
<dbReference type="InterPro" id="IPR017871">
    <property type="entry name" value="ABC_transporter-like_CS"/>
</dbReference>
<protein>
    <recommendedName>
        <fullName evidence="7">ABC transporter domain-containing protein</fullName>
    </recommendedName>
</protein>
<dbReference type="PANTHER" id="PTHR43394">
    <property type="entry name" value="ATP-DEPENDENT PERMEASE MDL1, MITOCHONDRIAL"/>
    <property type="match status" value="1"/>
</dbReference>
<dbReference type="FunFam" id="3.40.50.300:FF:000913">
    <property type="entry name" value="ABC multidrug transporter SitT"/>
    <property type="match status" value="1"/>
</dbReference>
<feature type="domain" description="ABC transporter" evidence="7">
    <location>
        <begin position="30"/>
        <end position="271"/>
    </location>
</feature>
<dbReference type="SUPFAM" id="SSF52540">
    <property type="entry name" value="P-loop containing nucleoside triphosphate hydrolases"/>
    <property type="match status" value="1"/>
</dbReference>
<proteinExistence type="predicted"/>
<accession>A0AA38HH38</accession>
<evidence type="ECO:0000256" key="4">
    <source>
        <dbReference type="ARBA" id="ARBA00022840"/>
    </source>
</evidence>
<keyword evidence="5" id="KW-1133">Transmembrane helix</keyword>
<dbReference type="InterPro" id="IPR027417">
    <property type="entry name" value="P-loop_NTPase"/>
</dbReference>
<dbReference type="PROSITE" id="PS00211">
    <property type="entry name" value="ABC_TRANSPORTER_1"/>
    <property type="match status" value="1"/>
</dbReference>
<keyword evidence="3" id="KW-0547">Nucleotide-binding</keyword>